<evidence type="ECO:0000256" key="11">
    <source>
        <dbReference type="PIRSR" id="PIRSR602401-1"/>
    </source>
</evidence>
<organism evidence="14 15">
    <name type="scientific">Perilla frutescens var. hirtella</name>
    <name type="common">Perilla citriodora</name>
    <name type="synonym">Perilla setoyensis</name>
    <dbReference type="NCBI Taxonomy" id="608512"/>
    <lineage>
        <taxon>Eukaryota</taxon>
        <taxon>Viridiplantae</taxon>
        <taxon>Streptophyta</taxon>
        <taxon>Embryophyta</taxon>
        <taxon>Tracheophyta</taxon>
        <taxon>Spermatophyta</taxon>
        <taxon>Magnoliopsida</taxon>
        <taxon>eudicotyledons</taxon>
        <taxon>Gunneridae</taxon>
        <taxon>Pentapetalae</taxon>
        <taxon>asterids</taxon>
        <taxon>lamiids</taxon>
        <taxon>Lamiales</taxon>
        <taxon>Lamiaceae</taxon>
        <taxon>Nepetoideae</taxon>
        <taxon>Elsholtzieae</taxon>
        <taxon>Perilla</taxon>
    </lineage>
</organism>
<evidence type="ECO:0000313" key="15">
    <source>
        <dbReference type="Proteomes" id="UP001190926"/>
    </source>
</evidence>
<comment type="similarity">
    <text evidence="2 12">Belongs to the cytochrome P450 family.</text>
</comment>
<evidence type="ECO:0000313" key="14">
    <source>
        <dbReference type="EMBL" id="KAH6838123.1"/>
    </source>
</evidence>
<dbReference type="Pfam" id="PF00067">
    <property type="entry name" value="p450"/>
    <property type="match status" value="1"/>
</dbReference>
<evidence type="ECO:0000256" key="1">
    <source>
        <dbReference type="ARBA" id="ARBA00004167"/>
    </source>
</evidence>
<dbReference type="SUPFAM" id="SSF48264">
    <property type="entry name" value="Cytochrome P450"/>
    <property type="match status" value="1"/>
</dbReference>
<keyword evidence="9 12" id="KW-0503">Monooxygenase</keyword>
<dbReference type="InterPro" id="IPR001128">
    <property type="entry name" value="Cyt_P450"/>
</dbReference>
<comment type="cofactor">
    <cofactor evidence="11">
        <name>heme</name>
        <dbReference type="ChEBI" id="CHEBI:30413"/>
    </cofactor>
</comment>
<evidence type="ECO:0000256" key="7">
    <source>
        <dbReference type="ARBA" id="ARBA00023002"/>
    </source>
</evidence>
<dbReference type="PROSITE" id="PS00086">
    <property type="entry name" value="CYTOCHROME_P450"/>
    <property type="match status" value="1"/>
</dbReference>
<dbReference type="GO" id="GO:0016705">
    <property type="term" value="F:oxidoreductase activity, acting on paired donors, with incorporation or reduction of molecular oxygen"/>
    <property type="evidence" value="ECO:0007669"/>
    <property type="project" value="InterPro"/>
</dbReference>
<dbReference type="GO" id="GO:0004497">
    <property type="term" value="F:monooxygenase activity"/>
    <property type="evidence" value="ECO:0007669"/>
    <property type="project" value="UniProtKB-KW"/>
</dbReference>
<gene>
    <name evidence="14" type="ORF">C2S53_001214</name>
</gene>
<dbReference type="PRINTS" id="PR00385">
    <property type="entry name" value="P450"/>
</dbReference>
<dbReference type="Proteomes" id="UP001190926">
    <property type="component" value="Unassembled WGS sequence"/>
</dbReference>
<keyword evidence="3 11" id="KW-0349">Heme</keyword>
<comment type="subcellular location">
    <subcellularLocation>
        <location evidence="1">Membrane</location>
        <topology evidence="1">Single-pass membrane protein</topology>
    </subcellularLocation>
</comment>
<reference evidence="14 15" key="1">
    <citation type="journal article" date="2021" name="Nat. Commun.">
        <title>Incipient diploidization of the medicinal plant Perilla within 10,000 years.</title>
        <authorList>
            <person name="Zhang Y."/>
            <person name="Shen Q."/>
            <person name="Leng L."/>
            <person name="Zhang D."/>
            <person name="Chen S."/>
            <person name="Shi Y."/>
            <person name="Ning Z."/>
            <person name="Chen S."/>
        </authorList>
    </citation>
    <scope>NUCLEOTIDE SEQUENCE [LARGE SCALE GENOMIC DNA]</scope>
    <source>
        <strain evidence="15">cv. PC099</strain>
    </source>
</reference>
<evidence type="ECO:0000256" key="13">
    <source>
        <dbReference type="SAM" id="Phobius"/>
    </source>
</evidence>
<dbReference type="InterPro" id="IPR002401">
    <property type="entry name" value="Cyt_P450_E_grp-I"/>
</dbReference>
<dbReference type="InterPro" id="IPR017972">
    <property type="entry name" value="Cyt_P450_CS"/>
</dbReference>
<keyword evidence="7 12" id="KW-0560">Oxidoreductase</keyword>
<evidence type="ECO:0000256" key="9">
    <source>
        <dbReference type="ARBA" id="ARBA00023033"/>
    </source>
</evidence>
<dbReference type="CDD" id="cd11072">
    <property type="entry name" value="CYP71-like"/>
    <property type="match status" value="1"/>
</dbReference>
<name>A0AAD4JQH1_PERFH</name>
<dbReference type="GO" id="GO:0020037">
    <property type="term" value="F:heme binding"/>
    <property type="evidence" value="ECO:0007669"/>
    <property type="project" value="InterPro"/>
</dbReference>
<evidence type="ECO:0000256" key="4">
    <source>
        <dbReference type="ARBA" id="ARBA00022692"/>
    </source>
</evidence>
<dbReference type="GO" id="GO:0005506">
    <property type="term" value="F:iron ion binding"/>
    <property type="evidence" value="ECO:0007669"/>
    <property type="project" value="InterPro"/>
</dbReference>
<evidence type="ECO:0000256" key="10">
    <source>
        <dbReference type="ARBA" id="ARBA00023136"/>
    </source>
</evidence>
<dbReference type="EMBL" id="SDAM02000001">
    <property type="protein sequence ID" value="KAH6838123.1"/>
    <property type="molecule type" value="Genomic_DNA"/>
</dbReference>
<keyword evidence="6 13" id="KW-1133">Transmembrane helix</keyword>
<proteinExistence type="inferred from homology"/>
<feature type="transmembrane region" description="Helical" evidence="13">
    <location>
        <begin position="6"/>
        <end position="23"/>
    </location>
</feature>
<dbReference type="GO" id="GO:0016020">
    <property type="term" value="C:membrane"/>
    <property type="evidence" value="ECO:0007669"/>
    <property type="project" value="UniProtKB-SubCell"/>
</dbReference>
<evidence type="ECO:0008006" key="16">
    <source>
        <dbReference type="Google" id="ProtNLM"/>
    </source>
</evidence>
<keyword evidence="15" id="KW-1185">Reference proteome</keyword>
<evidence type="ECO:0000256" key="8">
    <source>
        <dbReference type="ARBA" id="ARBA00023004"/>
    </source>
</evidence>
<feature type="binding site" description="axial binding residue" evidence="11">
    <location>
        <position position="443"/>
    </location>
    <ligand>
        <name>heme</name>
        <dbReference type="ChEBI" id="CHEBI:30413"/>
    </ligand>
    <ligandPart>
        <name>Fe</name>
        <dbReference type="ChEBI" id="CHEBI:18248"/>
    </ligandPart>
</feature>
<sequence>MDFDYSSILLLISFVFVFGFGFFKTSKANTNLPPGPWKLPLIGNLHLLAGSAPPHRILTNLANKYGALMHLQLGEIGAVVVSSPETAKEFLKTHDVVFASRPSLLATEINCFGNTDIAFAPYGDYWRQLRKICSLQLLTAKRVQSFRPIREQEVSDLCKFVSQNAGSTINLTANLTTANLNIMVRAAFGINRGEEVSLLKDIIEEAEEFLTFFNIVDVYPSFKFLRLFSTMKRKIEEHHQHLNRITGNIIEERRRRRRGDATKGDDGSEYDGDLLDVLLKLQDDGSLEIPLTTDNIKSVLLDGAGVQSSTTIVVWAMAEMLKNPKTLKKAQDEVRAVFDAKKHVDEGCFHELNYLKFVIKETLRLHPPGPFLLPRESRERCEINGYEIPAKTWVLINAWAIGRDPKYWEEGESFKPERFLEKTVDFKASRLEYIPFGAGRRICPGIGFGIANIEIQLAMLLYHFDWILPNGIKPEELDMTEVSGMTGRRKFNLSVVPLVRRPLLI</sequence>
<dbReference type="FunFam" id="1.10.630.10:FF:000043">
    <property type="entry name" value="Cytochrome P450 99A2"/>
    <property type="match status" value="1"/>
</dbReference>
<evidence type="ECO:0000256" key="12">
    <source>
        <dbReference type="RuleBase" id="RU000461"/>
    </source>
</evidence>
<evidence type="ECO:0000256" key="5">
    <source>
        <dbReference type="ARBA" id="ARBA00022723"/>
    </source>
</evidence>
<protein>
    <recommendedName>
        <fullName evidence="16">Cytochrome P450</fullName>
    </recommendedName>
</protein>
<evidence type="ECO:0000256" key="6">
    <source>
        <dbReference type="ARBA" id="ARBA00022989"/>
    </source>
</evidence>
<keyword evidence="4 13" id="KW-0812">Transmembrane</keyword>
<dbReference type="PRINTS" id="PR00463">
    <property type="entry name" value="EP450I"/>
</dbReference>
<accession>A0AAD4JQH1</accession>
<comment type="caution">
    <text evidence="14">The sequence shown here is derived from an EMBL/GenBank/DDBJ whole genome shotgun (WGS) entry which is preliminary data.</text>
</comment>
<evidence type="ECO:0000256" key="3">
    <source>
        <dbReference type="ARBA" id="ARBA00022617"/>
    </source>
</evidence>
<keyword evidence="8 11" id="KW-0408">Iron</keyword>
<dbReference type="AlphaFoldDB" id="A0AAD4JQH1"/>
<keyword evidence="5 11" id="KW-0479">Metal-binding</keyword>
<keyword evidence="10 13" id="KW-0472">Membrane</keyword>
<dbReference type="PANTHER" id="PTHR47955">
    <property type="entry name" value="CYTOCHROME P450 FAMILY 71 PROTEIN"/>
    <property type="match status" value="1"/>
</dbReference>
<dbReference type="InterPro" id="IPR036396">
    <property type="entry name" value="Cyt_P450_sf"/>
</dbReference>
<dbReference type="PANTHER" id="PTHR47955:SF8">
    <property type="entry name" value="CYTOCHROME P450 71D11-LIKE"/>
    <property type="match status" value="1"/>
</dbReference>
<dbReference type="Gene3D" id="1.10.630.10">
    <property type="entry name" value="Cytochrome P450"/>
    <property type="match status" value="1"/>
</dbReference>
<evidence type="ECO:0000256" key="2">
    <source>
        <dbReference type="ARBA" id="ARBA00010617"/>
    </source>
</evidence>